<dbReference type="PATRIC" id="fig|1137280.3.peg.3328"/>
<dbReference type="Proteomes" id="UP000035057">
    <property type="component" value="Unassembled WGS sequence"/>
</dbReference>
<comment type="caution">
    <text evidence="1">The sequence shown here is derived from an EMBL/GenBank/DDBJ whole genome shotgun (WGS) entry which is preliminary data.</text>
</comment>
<keyword evidence="2" id="KW-1185">Reference proteome</keyword>
<evidence type="ECO:0000313" key="1">
    <source>
        <dbReference type="EMBL" id="KEF30334.1"/>
    </source>
</evidence>
<protein>
    <submittedName>
        <fullName evidence="1">Uncharacterized protein</fullName>
    </submittedName>
</protein>
<dbReference type="SUPFAM" id="SSF48452">
    <property type="entry name" value="TPR-like"/>
    <property type="match status" value="1"/>
</dbReference>
<dbReference type="STRING" id="1137280.D777_03510"/>
<dbReference type="EMBL" id="ANIE01000009">
    <property type="protein sequence ID" value="KEF30334.1"/>
    <property type="molecule type" value="Genomic_DNA"/>
</dbReference>
<dbReference type="Pfam" id="PF13432">
    <property type="entry name" value="TPR_16"/>
    <property type="match status" value="1"/>
</dbReference>
<proteinExistence type="predicted"/>
<evidence type="ECO:0000313" key="2">
    <source>
        <dbReference type="Proteomes" id="UP000035057"/>
    </source>
</evidence>
<accession>A0A072MY21</accession>
<organism evidence="1 2">
    <name type="scientific">Marinobacter nitratireducens</name>
    <dbReference type="NCBI Taxonomy" id="1137280"/>
    <lineage>
        <taxon>Bacteria</taxon>
        <taxon>Pseudomonadati</taxon>
        <taxon>Pseudomonadota</taxon>
        <taxon>Gammaproteobacteria</taxon>
        <taxon>Pseudomonadales</taxon>
        <taxon>Marinobacteraceae</taxon>
        <taxon>Marinobacter</taxon>
    </lineage>
</organism>
<name>A0A072MY21_9GAMM</name>
<dbReference type="Gene3D" id="1.25.40.10">
    <property type="entry name" value="Tetratricopeptide repeat domain"/>
    <property type="match status" value="1"/>
</dbReference>
<gene>
    <name evidence="1" type="ORF">D777_03510</name>
</gene>
<dbReference type="AlphaFoldDB" id="A0A072MY21"/>
<dbReference type="InterPro" id="IPR011990">
    <property type="entry name" value="TPR-like_helical_dom_sf"/>
</dbReference>
<sequence>MAVCLLCLVFSATATSQTDDKARESLAAGIAHFQSGDLDAARDEFLRAEALGMRSISLSYNLAVVYYRLGEYELAERRFRSLLTTDDRALAAYNLGLVALARGEQRVARAWFSEVSEGGAAPNKLQQMAKVQLDRLAADNVPAGHRGQGSGVLNLAGGYDSNIAGLPDGELSSKGGSFAELFAVGSYRVDSFNGNTLGLEGSAYGRRYPDDSGYNSSLVRGSVFLFEPLSEGYREAELTVSQSWFSGQSFETRYGLEGKRGWRPCAIEDANCSIALAVARIQGASNYDAYDGQRYRLTLAAGKQIGHWRLDSQYRWDMEDRRDLSVGDQFYSLSPQHHRLRIAASVPVSSNLLAGLSGSFRYSRYRDSHTIDTVGGLVTERRTDRRLSTTIFAEQWLNNRWLVRADWQYRRSDSSIALYDYRRHTVMLSIEGIFGSG</sequence>
<reference evidence="1 2" key="1">
    <citation type="submission" date="2012-12" db="EMBL/GenBank/DDBJ databases">
        <title>Genome assembly of Marinobacter sp. AK21.</title>
        <authorList>
            <person name="Khatri I."/>
            <person name="Kumar R."/>
            <person name="Vaidya B."/>
            <person name="Subramanian S."/>
            <person name="Pinnaka A."/>
        </authorList>
    </citation>
    <scope>NUCLEOTIDE SEQUENCE [LARGE SCALE GENOMIC DNA]</scope>
    <source>
        <strain evidence="1 2">AK21</strain>
    </source>
</reference>